<protein>
    <submittedName>
        <fullName evidence="1">Uncharacterized protein</fullName>
    </submittedName>
</protein>
<accession>A0A2N5DZ78</accession>
<evidence type="ECO:0000313" key="1">
    <source>
        <dbReference type="EMBL" id="PLR33053.1"/>
    </source>
</evidence>
<comment type="caution">
    <text evidence="1">The sequence shown here is derived from an EMBL/GenBank/DDBJ whole genome shotgun (WGS) entry which is preliminary data.</text>
</comment>
<organism evidence="1 2">
    <name type="scientific">Chimaeribacter californicus</name>
    <dbReference type="NCBI Taxonomy" id="2060067"/>
    <lineage>
        <taxon>Bacteria</taxon>
        <taxon>Pseudomonadati</taxon>
        <taxon>Pseudomonadota</taxon>
        <taxon>Gammaproteobacteria</taxon>
        <taxon>Enterobacterales</taxon>
        <taxon>Yersiniaceae</taxon>
        <taxon>Chimaeribacter</taxon>
    </lineage>
</organism>
<sequence>MKDTPVFLFNRVHFFQDINTGYHSGAAYPVAPLFFIYFPPVIPGAIISQPALSNFFNAFPLRWQRAIS</sequence>
<reference evidence="1 2" key="1">
    <citation type="submission" date="2017-12" db="EMBL/GenBank/DDBJ databases">
        <title>Characterization of six clinical isolates of Enterochimera gen. nov., a novel genus of the Yersiniaciae family and the three species Enterochimera arupensis sp. nov., Enterochimera coloradensis sp. nov, and Enterochimera californica sp. nov.</title>
        <authorList>
            <person name="Rossi A."/>
            <person name="Fisher M."/>
        </authorList>
    </citation>
    <scope>NUCLEOTIDE SEQUENCE [LARGE SCALE GENOMIC DNA]</scope>
    <source>
        <strain evidence="2">2015-Iso6</strain>
    </source>
</reference>
<dbReference type="RefSeq" id="WP_101817695.1">
    <property type="nucleotide sequence ID" value="NZ_PJZF01000018.1"/>
</dbReference>
<proteinExistence type="predicted"/>
<dbReference type="EMBL" id="PJZF01000018">
    <property type="protein sequence ID" value="PLR33053.1"/>
    <property type="molecule type" value="Genomic_DNA"/>
</dbReference>
<evidence type="ECO:0000313" key="2">
    <source>
        <dbReference type="Proteomes" id="UP000234240"/>
    </source>
</evidence>
<keyword evidence="2" id="KW-1185">Reference proteome</keyword>
<gene>
    <name evidence="1" type="ORF">CYR55_17750</name>
</gene>
<dbReference type="Proteomes" id="UP000234240">
    <property type="component" value="Unassembled WGS sequence"/>
</dbReference>
<name>A0A2N5DZ78_9GAMM</name>
<dbReference type="AlphaFoldDB" id="A0A2N5DZ78"/>